<accession>A0A514CSI6</accession>
<dbReference type="Proteomes" id="UP000320799">
    <property type="component" value="Segment"/>
</dbReference>
<sequence>MKRRDDLDKVIKTLCDGNRRFSFAFTRNVAQIRAGLDLAEDKRPRPVTDEELLNSVLELSLEASAYLAAQGFVYYEGHNSD</sequence>
<name>A0A514CSI6_9CAUD</name>
<reference evidence="1 2" key="1">
    <citation type="submission" date="2019-06" db="EMBL/GenBank/DDBJ databases">
        <authorList>
            <person name="Kincaid V.D."/>
            <person name="Fuller A."/>
            <person name="Hodges K."/>
            <person name="Bansal M."/>
            <person name="Essig J."/>
            <person name="Johnson A."/>
        </authorList>
    </citation>
    <scope>NUCLEOTIDE SEQUENCE [LARGE SCALE GENOMIC DNA]</scope>
</reference>
<proteinExistence type="predicted"/>
<evidence type="ECO:0000313" key="1">
    <source>
        <dbReference type="EMBL" id="QDH83439.1"/>
    </source>
</evidence>
<dbReference type="GeneID" id="56135896"/>
<keyword evidence="2" id="KW-1185">Reference proteome</keyword>
<dbReference type="KEGG" id="vg:56135896"/>
<dbReference type="RefSeq" id="YP_009903620.1">
    <property type="nucleotide sequence ID" value="NC_049849.1"/>
</dbReference>
<dbReference type="EMBL" id="MN094788">
    <property type="protein sequence ID" value="QDH83439.1"/>
    <property type="molecule type" value="Genomic_DNA"/>
</dbReference>
<evidence type="ECO:0000313" key="2">
    <source>
        <dbReference type="Proteomes" id="UP000320799"/>
    </source>
</evidence>
<protein>
    <submittedName>
        <fullName evidence="1">Uncharacterized protein</fullName>
    </submittedName>
</protein>
<organism evidence="1 2">
    <name type="scientific">Achromobacter phage Motura</name>
    <dbReference type="NCBI Taxonomy" id="2591403"/>
    <lineage>
        <taxon>Viruses</taxon>
        <taxon>Duplodnaviria</taxon>
        <taxon>Heunggongvirae</taxon>
        <taxon>Uroviricota</taxon>
        <taxon>Caudoviricetes</taxon>
        <taxon>Moturavirus</taxon>
        <taxon>Moturavirus motura</taxon>
    </lineage>
</organism>